<accession>A0AAV8ZJT2</accession>
<gene>
    <name evidence="1" type="ORF">NQ314_004352</name>
</gene>
<dbReference type="EMBL" id="JANEYF010001277">
    <property type="protein sequence ID" value="KAJ8965127.1"/>
    <property type="molecule type" value="Genomic_DNA"/>
</dbReference>
<evidence type="ECO:0000313" key="2">
    <source>
        <dbReference type="Proteomes" id="UP001162156"/>
    </source>
</evidence>
<comment type="caution">
    <text evidence="1">The sequence shown here is derived from an EMBL/GenBank/DDBJ whole genome shotgun (WGS) entry which is preliminary data.</text>
</comment>
<organism evidence="1 2">
    <name type="scientific">Rhamnusium bicolor</name>
    <dbReference type="NCBI Taxonomy" id="1586634"/>
    <lineage>
        <taxon>Eukaryota</taxon>
        <taxon>Metazoa</taxon>
        <taxon>Ecdysozoa</taxon>
        <taxon>Arthropoda</taxon>
        <taxon>Hexapoda</taxon>
        <taxon>Insecta</taxon>
        <taxon>Pterygota</taxon>
        <taxon>Neoptera</taxon>
        <taxon>Endopterygota</taxon>
        <taxon>Coleoptera</taxon>
        <taxon>Polyphaga</taxon>
        <taxon>Cucujiformia</taxon>
        <taxon>Chrysomeloidea</taxon>
        <taxon>Cerambycidae</taxon>
        <taxon>Lepturinae</taxon>
        <taxon>Rhagiini</taxon>
        <taxon>Rhamnusium</taxon>
    </lineage>
</organism>
<dbReference type="Gene3D" id="3.40.50.10810">
    <property type="entry name" value="Tandem AAA-ATPase domain"/>
    <property type="match status" value="1"/>
</dbReference>
<dbReference type="Proteomes" id="UP001162156">
    <property type="component" value="Unassembled WGS sequence"/>
</dbReference>
<dbReference type="AlphaFoldDB" id="A0AAV8ZJT2"/>
<keyword evidence="2" id="KW-1185">Reference proteome</keyword>
<proteinExistence type="predicted"/>
<protein>
    <submittedName>
        <fullName evidence="1">Uncharacterized protein</fullName>
    </submittedName>
</protein>
<name>A0AAV8ZJT2_9CUCU</name>
<reference evidence="1" key="1">
    <citation type="journal article" date="2023" name="Insect Mol. Biol.">
        <title>Genome sequencing provides insights into the evolution of gene families encoding plant cell wall-degrading enzymes in longhorned beetles.</title>
        <authorList>
            <person name="Shin N.R."/>
            <person name="Okamura Y."/>
            <person name="Kirsch R."/>
            <person name="Pauchet Y."/>
        </authorList>
    </citation>
    <scope>NUCLEOTIDE SEQUENCE</scope>
    <source>
        <strain evidence="1">RBIC_L_NR</strain>
    </source>
</reference>
<sequence>MFFVKEPSALDSPWILSHCKDKQVVAISKDTTKDLKNHHILGIDFLYQNYRKQFKGAILNEEDEMNMCLQVAAFLNAMFNSVEQKFLVLIISPDNLVVNWHYHLRMHGGLKVQIVTSNTCPEDFDQEHGLALILPFSNIRLADYLIDYNYFSVVIDNFDEIASKLVIRKLDGNFNIGLTKRSFYTHPNQKLQWTMLNWSNPGCVGKLADFYEVDNDNFANFRDNYRHWWFRLTWNFCESFSEITFAEKQEYTKSIAKWALANNLSNFPCVGTGKKVKKRKKIEIIKDTTDDSKGDQKNKVTNSVEPTRKVYNKDSIKGGPQEIVYCNKIKEENEDELTDAGEAKDESSGNTIIYEVTHMQAKVRDPNYVDLPSMDENPILNSIIKNFEKSSESVAAHNSFTRTKHDLDQSNCSKAFEDDDVLMSIIDNTNTSPTPPPLDHEAQMSYKKEVLFSQIFNDAPCTSKSFLQTEDDNEFFLSLVESDNNVKVKKRSSIKQSRSDDIDDILKETEVLLRE</sequence>
<evidence type="ECO:0000313" key="1">
    <source>
        <dbReference type="EMBL" id="KAJ8965127.1"/>
    </source>
</evidence>
<dbReference type="InterPro" id="IPR038718">
    <property type="entry name" value="SNF2-like_sf"/>
</dbReference>